<organism evidence="1 2">
    <name type="scientific">Vicia faba</name>
    <name type="common">Broad bean</name>
    <name type="synonym">Faba vulgaris</name>
    <dbReference type="NCBI Taxonomy" id="3906"/>
    <lineage>
        <taxon>Eukaryota</taxon>
        <taxon>Viridiplantae</taxon>
        <taxon>Streptophyta</taxon>
        <taxon>Embryophyta</taxon>
        <taxon>Tracheophyta</taxon>
        <taxon>Spermatophyta</taxon>
        <taxon>Magnoliopsida</taxon>
        <taxon>eudicotyledons</taxon>
        <taxon>Gunneridae</taxon>
        <taxon>Pentapetalae</taxon>
        <taxon>rosids</taxon>
        <taxon>fabids</taxon>
        <taxon>Fabales</taxon>
        <taxon>Fabaceae</taxon>
        <taxon>Papilionoideae</taxon>
        <taxon>50 kb inversion clade</taxon>
        <taxon>NPAAA clade</taxon>
        <taxon>Hologalegina</taxon>
        <taxon>IRL clade</taxon>
        <taxon>Fabeae</taxon>
        <taxon>Vicia</taxon>
    </lineage>
</organism>
<evidence type="ECO:0000313" key="2">
    <source>
        <dbReference type="Proteomes" id="UP001157006"/>
    </source>
</evidence>
<protein>
    <submittedName>
        <fullName evidence="1">Uncharacterized protein</fullName>
    </submittedName>
</protein>
<keyword evidence="2" id="KW-1185">Reference proteome</keyword>
<dbReference type="EMBL" id="OX451741">
    <property type="protein sequence ID" value="CAI8616137.1"/>
    <property type="molecule type" value="Genomic_DNA"/>
</dbReference>
<dbReference type="Proteomes" id="UP001157006">
    <property type="component" value="Chromosome 6"/>
</dbReference>
<evidence type="ECO:0000313" key="1">
    <source>
        <dbReference type="EMBL" id="CAI8616137.1"/>
    </source>
</evidence>
<proteinExistence type="predicted"/>
<name>A0AAV1B429_VICFA</name>
<gene>
    <name evidence="1" type="ORF">VFH_VI015040</name>
</gene>
<reference evidence="1 2" key="1">
    <citation type="submission" date="2023-01" db="EMBL/GenBank/DDBJ databases">
        <authorList>
            <person name="Kreplak J."/>
        </authorList>
    </citation>
    <scope>NUCLEOTIDE SEQUENCE [LARGE SCALE GENOMIC DNA]</scope>
</reference>
<dbReference type="AlphaFoldDB" id="A0AAV1B429"/>
<sequence>MLFCSIYLKCAKNQLLWALGVQAEIKEWIINPGARPIAGKSNKIFFLVLQLIQKNKQKIGAKLSSLHLLELITAAANFLYDSSSLLFDSRSVVLYLGLASVFDKLRCNTVISKLYRARIHHLRSLRSRVFAITLKKYAQSEERWKESTYRPEVNSDGSLISNVIVDDGKARRRFFKNSCLSSYSSSSSLTTSSSDLAFRDFCVVVAEP</sequence>
<accession>A0AAV1B429</accession>